<dbReference type="FunFam" id="3.10.120.10:FF:000002">
    <property type="entry name" value="Cytochrome b5 type B"/>
    <property type="match status" value="1"/>
</dbReference>
<reference evidence="16 17" key="1">
    <citation type="submission" date="2023-03" db="EMBL/GenBank/DDBJ databases">
        <title>High recombination rates correlate with genetic variation in Cardiocondyla obscurior ants.</title>
        <authorList>
            <person name="Errbii M."/>
        </authorList>
    </citation>
    <scope>NUCLEOTIDE SEQUENCE [LARGE SCALE GENOMIC DNA]</scope>
    <source>
        <strain evidence="16">Alpha-2009</strain>
        <tissue evidence="16">Whole body</tissue>
    </source>
</reference>
<keyword evidence="4 14" id="KW-0812">Transmembrane</keyword>
<dbReference type="Proteomes" id="UP001430953">
    <property type="component" value="Unassembled WGS sequence"/>
</dbReference>
<dbReference type="PROSITE" id="PS50255">
    <property type="entry name" value="CYTOCHROME_B5_2"/>
    <property type="match status" value="1"/>
</dbReference>
<dbReference type="Gene3D" id="3.10.120.10">
    <property type="entry name" value="Cytochrome b5-like heme/steroid binding domain"/>
    <property type="match status" value="1"/>
</dbReference>
<evidence type="ECO:0000256" key="3">
    <source>
        <dbReference type="ARBA" id="ARBA00022617"/>
    </source>
</evidence>
<dbReference type="InterPro" id="IPR001199">
    <property type="entry name" value="Cyt_B5-like_heme/steroid-bd"/>
</dbReference>
<feature type="transmembrane region" description="Helical" evidence="14">
    <location>
        <begin position="113"/>
        <end position="133"/>
    </location>
</feature>
<comment type="caution">
    <text evidence="16">The sequence shown here is derived from an EMBL/GenBank/DDBJ whole genome shotgun (WGS) entry which is preliminary data.</text>
</comment>
<dbReference type="GO" id="GO:0046872">
    <property type="term" value="F:metal ion binding"/>
    <property type="evidence" value="ECO:0007669"/>
    <property type="project" value="UniProtKB-KW"/>
</dbReference>
<keyword evidence="6" id="KW-0256">Endoplasmic reticulum</keyword>
<evidence type="ECO:0000256" key="6">
    <source>
        <dbReference type="ARBA" id="ARBA00022824"/>
    </source>
</evidence>
<keyword evidence="5" id="KW-0479">Metal-binding</keyword>
<accession>A0AAW2FQC3</accession>
<evidence type="ECO:0000256" key="1">
    <source>
        <dbReference type="ARBA" id="ARBA00004131"/>
    </source>
</evidence>
<dbReference type="GO" id="GO:0020037">
    <property type="term" value="F:heme binding"/>
    <property type="evidence" value="ECO:0007669"/>
    <property type="project" value="TreeGrafter"/>
</dbReference>
<comment type="similarity">
    <text evidence="12">Belongs to the cytochrome b5 family.</text>
</comment>
<keyword evidence="10 14" id="KW-0472">Membrane</keyword>
<comment type="subcellular location">
    <subcellularLocation>
        <location evidence="1">Endoplasmic reticulum membrane</location>
        <topology evidence="1">Single-pass membrane protein</topology>
        <orientation evidence="1">Cytoplasmic side</orientation>
    </subcellularLocation>
    <subcellularLocation>
        <location evidence="11">Microsome membrane</location>
        <topology evidence="11">Single-pass membrane protein</topology>
        <orientation evidence="11">Cytoplasmic side</orientation>
    </subcellularLocation>
</comment>
<dbReference type="SUPFAM" id="SSF55856">
    <property type="entry name" value="Cytochrome b5-like heme/steroid binding domain"/>
    <property type="match status" value="1"/>
</dbReference>
<evidence type="ECO:0000256" key="14">
    <source>
        <dbReference type="SAM" id="Phobius"/>
    </source>
</evidence>
<keyword evidence="14" id="KW-1133">Transmembrane helix</keyword>
<dbReference type="PANTHER" id="PTHR19359">
    <property type="entry name" value="CYTOCHROME B5"/>
    <property type="match status" value="1"/>
</dbReference>
<evidence type="ECO:0000256" key="4">
    <source>
        <dbReference type="ARBA" id="ARBA00022692"/>
    </source>
</evidence>
<dbReference type="InterPro" id="IPR050668">
    <property type="entry name" value="Cytochrome_b5"/>
</dbReference>
<evidence type="ECO:0000256" key="5">
    <source>
        <dbReference type="ARBA" id="ARBA00022723"/>
    </source>
</evidence>
<evidence type="ECO:0000256" key="8">
    <source>
        <dbReference type="ARBA" id="ARBA00022982"/>
    </source>
</evidence>
<keyword evidence="17" id="KW-1185">Reference proteome</keyword>
<evidence type="ECO:0000256" key="12">
    <source>
        <dbReference type="ARBA" id="ARBA00038168"/>
    </source>
</evidence>
<proteinExistence type="inferred from homology"/>
<organism evidence="16 17">
    <name type="scientific">Cardiocondyla obscurior</name>
    <dbReference type="NCBI Taxonomy" id="286306"/>
    <lineage>
        <taxon>Eukaryota</taxon>
        <taxon>Metazoa</taxon>
        <taxon>Ecdysozoa</taxon>
        <taxon>Arthropoda</taxon>
        <taxon>Hexapoda</taxon>
        <taxon>Insecta</taxon>
        <taxon>Pterygota</taxon>
        <taxon>Neoptera</taxon>
        <taxon>Endopterygota</taxon>
        <taxon>Hymenoptera</taxon>
        <taxon>Apocrita</taxon>
        <taxon>Aculeata</taxon>
        <taxon>Formicoidea</taxon>
        <taxon>Formicidae</taxon>
        <taxon>Myrmicinae</taxon>
        <taxon>Cardiocondyla</taxon>
    </lineage>
</organism>
<evidence type="ECO:0000256" key="13">
    <source>
        <dbReference type="ARBA" id="ARBA00039806"/>
    </source>
</evidence>
<name>A0AAW2FQC3_9HYME</name>
<dbReference type="PANTHER" id="PTHR19359:SF150">
    <property type="entry name" value="CYTOCHROME B5"/>
    <property type="match status" value="1"/>
</dbReference>
<dbReference type="AlphaFoldDB" id="A0AAW2FQC3"/>
<evidence type="ECO:0000313" key="16">
    <source>
        <dbReference type="EMBL" id="KAL0117425.1"/>
    </source>
</evidence>
<protein>
    <recommendedName>
        <fullName evidence="13">Cytochrome b5</fullName>
    </recommendedName>
</protein>
<dbReference type="InterPro" id="IPR036400">
    <property type="entry name" value="Cyt_B5-like_heme/steroid_sf"/>
</dbReference>
<keyword evidence="2" id="KW-0813">Transport</keyword>
<keyword evidence="7" id="KW-0492">Microsome</keyword>
<sequence>MTNVYTTDEIARHDNATDLWIVIHGVVYDVTAFHKEHPGGEEVLLQLAGQDATECFENVGHSPEAINRREIYKIGVLTNAASTDKSETTSTEIKEPTEDEWQYQEPKTEMQSWSAHFIGAVVVIYAVIIFYWYNKL</sequence>
<evidence type="ECO:0000256" key="2">
    <source>
        <dbReference type="ARBA" id="ARBA00022448"/>
    </source>
</evidence>
<evidence type="ECO:0000259" key="15">
    <source>
        <dbReference type="PROSITE" id="PS50255"/>
    </source>
</evidence>
<keyword evidence="3" id="KW-0349">Heme</keyword>
<gene>
    <name evidence="16" type="ORF">PUN28_010335</name>
</gene>
<evidence type="ECO:0000256" key="7">
    <source>
        <dbReference type="ARBA" id="ARBA00022848"/>
    </source>
</evidence>
<evidence type="ECO:0000313" key="17">
    <source>
        <dbReference type="Proteomes" id="UP001430953"/>
    </source>
</evidence>
<dbReference type="PRINTS" id="PR00363">
    <property type="entry name" value="CYTOCHROMEB5"/>
</dbReference>
<dbReference type="EMBL" id="JADYXP020000009">
    <property type="protein sequence ID" value="KAL0117425.1"/>
    <property type="molecule type" value="Genomic_DNA"/>
</dbReference>
<evidence type="ECO:0000256" key="10">
    <source>
        <dbReference type="ARBA" id="ARBA00023136"/>
    </source>
</evidence>
<keyword evidence="8" id="KW-0249">Electron transport</keyword>
<dbReference type="GO" id="GO:0005789">
    <property type="term" value="C:endoplasmic reticulum membrane"/>
    <property type="evidence" value="ECO:0007669"/>
    <property type="project" value="UniProtKB-SubCell"/>
</dbReference>
<keyword evidence="9" id="KW-0408">Iron</keyword>
<evidence type="ECO:0000256" key="11">
    <source>
        <dbReference type="ARBA" id="ARBA00037877"/>
    </source>
</evidence>
<dbReference type="Pfam" id="PF00173">
    <property type="entry name" value="Cyt-b5"/>
    <property type="match status" value="1"/>
</dbReference>
<feature type="domain" description="Cytochrome b5 heme-binding" evidence="15">
    <location>
        <begin position="2"/>
        <end position="78"/>
    </location>
</feature>
<dbReference type="SMART" id="SM01117">
    <property type="entry name" value="Cyt-b5"/>
    <property type="match status" value="1"/>
</dbReference>
<evidence type="ECO:0000256" key="9">
    <source>
        <dbReference type="ARBA" id="ARBA00023004"/>
    </source>
</evidence>